<name>A0A068TCM5_NEOGA</name>
<dbReference type="InterPro" id="IPR027795">
    <property type="entry name" value="CASTOR_ACT_dom"/>
</dbReference>
<sequence length="127" mass="13930">MAPRITLRELAGSYAIARLEAADRIPAWADGDGFVSINRTDDELSIACREERVPSDIKQDGSWTCYKLQGPFAFGETGIVLSVIQPLSENDIGIFVVSTFDGDHLLIKTTDRPKVRELLQAAGHTLV</sequence>
<reference evidence="4" key="1">
    <citation type="journal article" date="2014" name="BMC Genomics">
        <title>Genome sequencing of two Neorhizobium galegae strains reveals a noeT gene responsible for the unusual acetylation of the nodulation factors.</title>
        <authorList>
            <person name="Osterman J."/>
            <person name="Marsh J."/>
            <person name="Laine P.K."/>
            <person name="Zeng Z."/>
            <person name="Alatalo E."/>
            <person name="Sullivan J.T."/>
            <person name="Young J.P."/>
            <person name="Thomas-Oates J."/>
            <person name="Paulin L."/>
            <person name="Lindstrom K."/>
        </authorList>
    </citation>
    <scope>NUCLEOTIDE SEQUENCE [LARGE SCALE GENOMIC DNA]</scope>
    <source>
        <strain evidence="4">HAMBI 1141</strain>
    </source>
</reference>
<accession>A0A068TCM5</accession>
<dbReference type="HOGENOM" id="CLU_130568_0_0_5"/>
<dbReference type="AlphaFoldDB" id="A0A068TCM5"/>
<feature type="domain" description="CASTOR ACT" evidence="1">
    <location>
        <begin position="63"/>
        <end position="120"/>
    </location>
</feature>
<evidence type="ECO:0000259" key="2">
    <source>
        <dbReference type="Pfam" id="PF21631"/>
    </source>
</evidence>
<dbReference type="PATRIC" id="fig|1028801.3.peg.2830"/>
<dbReference type="PANTHER" id="PTHR31131:SF6">
    <property type="entry name" value="CASTOR ACT DOMAIN-CONTAINING PROTEIN"/>
    <property type="match status" value="1"/>
</dbReference>
<dbReference type="Pfam" id="PF13840">
    <property type="entry name" value="ACT_7"/>
    <property type="match status" value="1"/>
</dbReference>
<dbReference type="SUPFAM" id="SSF55021">
    <property type="entry name" value="ACT-like"/>
    <property type="match status" value="2"/>
</dbReference>
<organism evidence="3 4">
    <name type="scientific">Neorhizobium galegae bv. officinalis bv. officinalis str. HAMBI 1141</name>
    <dbReference type="NCBI Taxonomy" id="1028801"/>
    <lineage>
        <taxon>Bacteria</taxon>
        <taxon>Pseudomonadati</taxon>
        <taxon>Pseudomonadota</taxon>
        <taxon>Alphaproteobacteria</taxon>
        <taxon>Hyphomicrobiales</taxon>
        <taxon>Rhizobiaceae</taxon>
        <taxon>Rhizobium/Agrobacterium group</taxon>
        <taxon>Neorhizobium</taxon>
    </lineage>
</organism>
<dbReference type="Pfam" id="PF21631">
    <property type="entry name" value="A9CJY8-like_N"/>
    <property type="match status" value="1"/>
</dbReference>
<dbReference type="PIRSF" id="PIRSF008459">
    <property type="entry name" value="UCP008459"/>
    <property type="match status" value="1"/>
</dbReference>
<dbReference type="KEGG" id="ngl:RG1141_CH27780"/>
<evidence type="ECO:0000313" key="3">
    <source>
        <dbReference type="EMBL" id="CDN55115.1"/>
    </source>
</evidence>
<proteinExistence type="predicted"/>
<dbReference type="PANTHER" id="PTHR31131">
    <property type="entry name" value="CHROMOSOME 1, WHOLE GENOME SHOTGUN SEQUENCE"/>
    <property type="match status" value="1"/>
</dbReference>
<dbReference type="eggNOG" id="COG3603">
    <property type="taxonomic scope" value="Bacteria"/>
</dbReference>
<dbReference type="RefSeq" id="WP_038544639.1">
    <property type="nucleotide sequence ID" value="NZ_HG938355.1"/>
</dbReference>
<feature type="domain" description="A9CJY8-like N-terminal" evidence="2">
    <location>
        <begin position="12"/>
        <end position="56"/>
    </location>
</feature>
<dbReference type="Proteomes" id="UP000028186">
    <property type="component" value="Chromosome I"/>
</dbReference>
<dbReference type="InterPro" id="IPR045865">
    <property type="entry name" value="ACT-like_dom_sf"/>
</dbReference>
<evidence type="ECO:0000313" key="4">
    <source>
        <dbReference type="Proteomes" id="UP000028186"/>
    </source>
</evidence>
<dbReference type="InterPro" id="IPR049447">
    <property type="entry name" value="A9CJY8-like_N"/>
</dbReference>
<dbReference type="InterPro" id="IPR016540">
    <property type="entry name" value="UCP008459"/>
</dbReference>
<dbReference type="Gene3D" id="3.30.2130.10">
    <property type="entry name" value="VC0802-like"/>
    <property type="match status" value="1"/>
</dbReference>
<evidence type="ECO:0000259" key="1">
    <source>
        <dbReference type="Pfam" id="PF13840"/>
    </source>
</evidence>
<gene>
    <name evidence="3" type="ORF">RG1141_CH27780</name>
</gene>
<dbReference type="InterPro" id="IPR051719">
    <property type="entry name" value="CASTOR_mTORC1"/>
</dbReference>
<dbReference type="EMBL" id="HG938355">
    <property type="protein sequence ID" value="CDN55115.1"/>
    <property type="molecule type" value="Genomic_DNA"/>
</dbReference>
<protein>
    <submittedName>
        <fullName evidence="3">Amino acid-binding ACT domain-containing protein</fullName>
    </submittedName>
</protein>